<evidence type="ECO:0000313" key="2">
    <source>
        <dbReference type="Proteomes" id="UP001642484"/>
    </source>
</evidence>
<name>A0ABP0L0S0_9DINO</name>
<accession>A0ABP0L0S0</accession>
<organism evidence="1 2">
    <name type="scientific">Durusdinium trenchii</name>
    <dbReference type="NCBI Taxonomy" id="1381693"/>
    <lineage>
        <taxon>Eukaryota</taxon>
        <taxon>Sar</taxon>
        <taxon>Alveolata</taxon>
        <taxon>Dinophyceae</taxon>
        <taxon>Suessiales</taxon>
        <taxon>Symbiodiniaceae</taxon>
        <taxon>Durusdinium</taxon>
    </lineage>
</organism>
<proteinExistence type="predicted"/>
<protein>
    <recommendedName>
        <fullName evidence="3">Dynactin subunit 3</fullName>
    </recommendedName>
</protein>
<gene>
    <name evidence="1" type="ORF">CCMP2556_LOCUS18532</name>
</gene>
<comment type="caution">
    <text evidence="1">The sequence shown here is derived from an EMBL/GenBank/DDBJ whole genome shotgun (WGS) entry which is preliminary data.</text>
</comment>
<dbReference type="EMBL" id="CAXAMN010010557">
    <property type="protein sequence ID" value="CAK9032060.1"/>
    <property type="molecule type" value="Genomic_DNA"/>
</dbReference>
<sequence length="221" mass="24204">MPVAQSALAMADETSAWPLSAITDLSERIAACEQQLGVSPSSPSSAPAQPRAHARVAELKRKLDEIGKSSKLMPKLQELEHSMDQLEDWLHTEHAGASQILLHSSTKKSYVVQHAQQLQDFARQLKEVEALESYAAEQPRKSGSSAKLLFLVNTPSLRELPAYGERLRAADAKSAVLVGSAMQLHEEVGRLAEDYYQAMTALNDQMSLWDQLLSDKIGTGV</sequence>
<reference evidence="1 2" key="1">
    <citation type="submission" date="2024-02" db="EMBL/GenBank/DDBJ databases">
        <authorList>
            <person name="Chen Y."/>
            <person name="Shah S."/>
            <person name="Dougan E. K."/>
            <person name="Thang M."/>
            <person name="Chan C."/>
        </authorList>
    </citation>
    <scope>NUCLEOTIDE SEQUENCE [LARGE SCALE GENOMIC DNA]</scope>
</reference>
<evidence type="ECO:0008006" key="3">
    <source>
        <dbReference type="Google" id="ProtNLM"/>
    </source>
</evidence>
<evidence type="ECO:0000313" key="1">
    <source>
        <dbReference type="EMBL" id="CAK9032060.1"/>
    </source>
</evidence>
<dbReference type="Proteomes" id="UP001642484">
    <property type="component" value="Unassembled WGS sequence"/>
</dbReference>
<keyword evidence="2" id="KW-1185">Reference proteome</keyword>